<comment type="caution">
    <text evidence="1">The sequence shown here is derived from an EMBL/GenBank/DDBJ whole genome shotgun (WGS) entry which is preliminary data.</text>
</comment>
<evidence type="ECO:0000313" key="2">
    <source>
        <dbReference type="Proteomes" id="UP001054945"/>
    </source>
</evidence>
<proteinExistence type="predicted"/>
<sequence length="107" mass="11888">MEKMITSHLNWCLGSNNLLTPQTGFKRYQSPSQQVIFLIQSIKNVVDQRLQGAPEEELISKVYLPTVVYSKRDGGHFGENANCLNTSYNCVLYDSGIPTCMTAARGG</sequence>
<accession>A0AAV4RTU5</accession>
<gene>
    <name evidence="1" type="ORF">CEXT_193071</name>
</gene>
<dbReference type="AlphaFoldDB" id="A0AAV4RTU5"/>
<protein>
    <submittedName>
        <fullName evidence="1">Uncharacterized protein</fullName>
    </submittedName>
</protein>
<evidence type="ECO:0000313" key="1">
    <source>
        <dbReference type="EMBL" id="GIY25155.1"/>
    </source>
</evidence>
<organism evidence="1 2">
    <name type="scientific">Caerostris extrusa</name>
    <name type="common">Bark spider</name>
    <name type="synonym">Caerostris bankana</name>
    <dbReference type="NCBI Taxonomy" id="172846"/>
    <lineage>
        <taxon>Eukaryota</taxon>
        <taxon>Metazoa</taxon>
        <taxon>Ecdysozoa</taxon>
        <taxon>Arthropoda</taxon>
        <taxon>Chelicerata</taxon>
        <taxon>Arachnida</taxon>
        <taxon>Araneae</taxon>
        <taxon>Araneomorphae</taxon>
        <taxon>Entelegynae</taxon>
        <taxon>Araneoidea</taxon>
        <taxon>Araneidae</taxon>
        <taxon>Caerostris</taxon>
    </lineage>
</organism>
<dbReference type="Proteomes" id="UP001054945">
    <property type="component" value="Unassembled WGS sequence"/>
</dbReference>
<reference evidence="1 2" key="1">
    <citation type="submission" date="2021-06" db="EMBL/GenBank/DDBJ databases">
        <title>Caerostris extrusa draft genome.</title>
        <authorList>
            <person name="Kono N."/>
            <person name="Arakawa K."/>
        </authorList>
    </citation>
    <scope>NUCLEOTIDE SEQUENCE [LARGE SCALE GENOMIC DNA]</scope>
</reference>
<keyword evidence="2" id="KW-1185">Reference proteome</keyword>
<name>A0AAV4RTU5_CAEEX</name>
<dbReference type="EMBL" id="BPLR01008497">
    <property type="protein sequence ID" value="GIY25155.1"/>
    <property type="molecule type" value="Genomic_DNA"/>
</dbReference>